<dbReference type="InterPro" id="IPR036271">
    <property type="entry name" value="Tet_transcr_reg_TetR-rel_C_sf"/>
</dbReference>
<dbReference type="Gene3D" id="1.10.357.10">
    <property type="entry name" value="Tetracycline Repressor, domain 2"/>
    <property type="match status" value="1"/>
</dbReference>
<dbReference type="PANTHER" id="PTHR47506">
    <property type="entry name" value="TRANSCRIPTIONAL REGULATORY PROTEIN"/>
    <property type="match status" value="1"/>
</dbReference>
<keyword evidence="7" id="KW-1185">Reference proteome</keyword>
<keyword evidence="1" id="KW-0805">Transcription regulation</keyword>
<name>A0AAE9YJY0_9GAMM</name>
<evidence type="ECO:0000256" key="2">
    <source>
        <dbReference type="ARBA" id="ARBA00023125"/>
    </source>
</evidence>
<dbReference type="InterPro" id="IPR001647">
    <property type="entry name" value="HTH_TetR"/>
</dbReference>
<reference evidence="6 7" key="1">
    <citation type="journal article" date="2015" name="Genome Announc.">
        <title>Draft Genome Sequences of Marine Isolates of Thalassomonas viridans and Thalassomonas actiniarum.</title>
        <authorList>
            <person name="Olonade I."/>
            <person name="van Zyl L.J."/>
            <person name="Trindade M."/>
        </authorList>
    </citation>
    <scope>NUCLEOTIDE SEQUENCE [LARGE SCALE GENOMIC DNA]</scope>
    <source>
        <strain evidence="6 7">A5K-106</strain>
    </source>
</reference>
<evidence type="ECO:0000256" key="3">
    <source>
        <dbReference type="ARBA" id="ARBA00023163"/>
    </source>
</evidence>
<dbReference type="PANTHER" id="PTHR47506:SF1">
    <property type="entry name" value="HTH-TYPE TRANSCRIPTIONAL REGULATOR YJDC"/>
    <property type="match status" value="1"/>
</dbReference>
<dbReference type="InterPro" id="IPR009057">
    <property type="entry name" value="Homeodomain-like_sf"/>
</dbReference>
<organism evidence="6 7">
    <name type="scientific">Thalassomonas actiniarum</name>
    <dbReference type="NCBI Taxonomy" id="485447"/>
    <lineage>
        <taxon>Bacteria</taxon>
        <taxon>Pseudomonadati</taxon>
        <taxon>Pseudomonadota</taxon>
        <taxon>Gammaproteobacteria</taxon>
        <taxon>Alteromonadales</taxon>
        <taxon>Colwelliaceae</taxon>
        <taxon>Thalassomonas</taxon>
    </lineage>
</organism>
<dbReference type="SUPFAM" id="SSF48498">
    <property type="entry name" value="Tetracyclin repressor-like, C-terminal domain"/>
    <property type="match status" value="1"/>
</dbReference>
<dbReference type="Pfam" id="PF00440">
    <property type="entry name" value="TetR_N"/>
    <property type="match status" value="1"/>
</dbReference>
<dbReference type="AlphaFoldDB" id="A0AAE9YJY0"/>
<dbReference type="KEGG" id="tact:SG35_017885"/>
<protein>
    <submittedName>
        <fullName evidence="6">TetR/AcrR family transcriptional regulator</fullName>
    </submittedName>
</protein>
<dbReference type="EMBL" id="CP059735">
    <property type="protein sequence ID" value="WDD97204.1"/>
    <property type="molecule type" value="Genomic_DNA"/>
</dbReference>
<dbReference type="PROSITE" id="PS50977">
    <property type="entry name" value="HTH_TETR_2"/>
    <property type="match status" value="1"/>
</dbReference>
<evidence type="ECO:0000259" key="5">
    <source>
        <dbReference type="PROSITE" id="PS50977"/>
    </source>
</evidence>
<feature type="DNA-binding region" description="H-T-H motif" evidence="4">
    <location>
        <begin position="31"/>
        <end position="50"/>
    </location>
</feature>
<reference evidence="6 7" key="2">
    <citation type="journal article" date="2022" name="Mar. Drugs">
        <title>Bioassay-Guided Fractionation Leads to the Detection of Cholic Acid Generated by the Rare Thalassomonas sp.</title>
        <authorList>
            <person name="Pheiffer F."/>
            <person name="Schneider Y.K."/>
            <person name="Hansen E.H."/>
            <person name="Andersen J.H."/>
            <person name="Isaksson J."/>
            <person name="Busche T."/>
            <person name="R C."/>
            <person name="Kalinowski J."/>
            <person name="Zyl L.V."/>
            <person name="Trindade M."/>
        </authorList>
    </citation>
    <scope>NUCLEOTIDE SEQUENCE [LARGE SCALE GENOMIC DNA]</scope>
    <source>
        <strain evidence="6 7">A5K-106</strain>
    </source>
</reference>
<dbReference type="SUPFAM" id="SSF46689">
    <property type="entry name" value="Homeodomain-like"/>
    <property type="match status" value="1"/>
</dbReference>
<feature type="domain" description="HTH tetR-type" evidence="5">
    <location>
        <begin position="8"/>
        <end position="68"/>
    </location>
</feature>
<evidence type="ECO:0000256" key="1">
    <source>
        <dbReference type="ARBA" id="ARBA00023015"/>
    </source>
</evidence>
<evidence type="ECO:0000313" key="6">
    <source>
        <dbReference type="EMBL" id="WDD97204.1"/>
    </source>
</evidence>
<evidence type="ECO:0000256" key="4">
    <source>
        <dbReference type="PROSITE-ProRule" id="PRU00335"/>
    </source>
</evidence>
<dbReference type="PRINTS" id="PR00455">
    <property type="entry name" value="HTHTETR"/>
</dbReference>
<proteinExistence type="predicted"/>
<accession>A0AAE9YJY0</accession>
<dbReference type="RefSeq" id="WP_044833935.1">
    <property type="nucleotide sequence ID" value="NZ_CP059735.1"/>
</dbReference>
<evidence type="ECO:0000313" key="7">
    <source>
        <dbReference type="Proteomes" id="UP000032568"/>
    </source>
</evidence>
<sequence>MAGGRKLEFDKQQALEAAMQVFWQKGYLGASLSDLTSSMGINKPSMYSTFGNKEKLFLQATKHYIENHGKIHVACLSLPDTSLRERLKKFLSSVISAQFASSNPKGCYVMLCMTEAASGDMPEQARELIAEAAGLFPTLLEKLFKQDPEAISSGLDKNAKSNALTLATLLNGTAALARADYCQADLQPVIDNTLNGIGL</sequence>
<dbReference type="GO" id="GO:0003677">
    <property type="term" value="F:DNA binding"/>
    <property type="evidence" value="ECO:0007669"/>
    <property type="project" value="UniProtKB-UniRule"/>
</dbReference>
<gene>
    <name evidence="6" type="ORF">SG35_017885</name>
</gene>
<keyword evidence="2 4" id="KW-0238">DNA-binding</keyword>
<keyword evidence="3" id="KW-0804">Transcription</keyword>
<dbReference type="Proteomes" id="UP000032568">
    <property type="component" value="Chromosome"/>
</dbReference>
<dbReference type="Gene3D" id="1.10.10.60">
    <property type="entry name" value="Homeodomain-like"/>
    <property type="match status" value="1"/>
</dbReference>